<gene>
    <name evidence="2" type="ORF">COV24_03980</name>
</gene>
<keyword evidence="1" id="KW-0812">Transmembrane</keyword>
<dbReference type="AlphaFoldDB" id="A0A2H0RBI4"/>
<accession>A0A2H0RBI4</accession>
<dbReference type="Proteomes" id="UP000230214">
    <property type="component" value="Unassembled WGS sequence"/>
</dbReference>
<evidence type="ECO:0000256" key="1">
    <source>
        <dbReference type="SAM" id="Phobius"/>
    </source>
</evidence>
<dbReference type="Pfam" id="PF05137">
    <property type="entry name" value="PilN"/>
    <property type="match status" value="1"/>
</dbReference>
<protein>
    <submittedName>
        <fullName evidence="2">Uncharacterized protein</fullName>
    </submittedName>
</protein>
<evidence type="ECO:0000313" key="2">
    <source>
        <dbReference type="EMBL" id="PIR43175.1"/>
    </source>
</evidence>
<dbReference type="EMBL" id="PCXU01000035">
    <property type="protein sequence ID" value="PIR43175.1"/>
    <property type="molecule type" value="Genomic_DNA"/>
</dbReference>
<feature type="transmembrane region" description="Helical" evidence="1">
    <location>
        <begin position="27"/>
        <end position="46"/>
    </location>
</feature>
<name>A0A2H0RBI4_UNCKA</name>
<sequence length="173" mass="19785">MPVQINLTPPDNTKKNLFSWIQGLGKYILLIVNILLFFMYLYGLFLERSNVLRAEKINVIDSEIRTLRDPAEKYDKMQKVASRISLEKQTSVDPVFILDFLRKSTPSGIQINSIVTNDFRMTIEAVSKDSITFSSFIELVSNEPRFSSVILTSSSYNGSSDSYKSVFEINYTK</sequence>
<keyword evidence="1" id="KW-0472">Membrane</keyword>
<organism evidence="2 3">
    <name type="scientific">candidate division WWE3 bacterium CG10_big_fil_rev_8_21_14_0_10_32_10</name>
    <dbReference type="NCBI Taxonomy" id="1975090"/>
    <lineage>
        <taxon>Bacteria</taxon>
        <taxon>Katanobacteria</taxon>
    </lineage>
</organism>
<reference evidence="2 3" key="1">
    <citation type="submission" date="2017-09" db="EMBL/GenBank/DDBJ databases">
        <title>Depth-based differentiation of microbial function through sediment-hosted aquifers and enrichment of novel symbionts in the deep terrestrial subsurface.</title>
        <authorList>
            <person name="Probst A.J."/>
            <person name="Ladd B."/>
            <person name="Jarett J.K."/>
            <person name="Geller-Mcgrath D.E."/>
            <person name="Sieber C.M."/>
            <person name="Emerson J.B."/>
            <person name="Anantharaman K."/>
            <person name="Thomas B.C."/>
            <person name="Malmstrom R."/>
            <person name="Stieglmeier M."/>
            <person name="Klingl A."/>
            <person name="Woyke T."/>
            <person name="Ryan C.M."/>
            <person name="Banfield J.F."/>
        </authorList>
    </citation>
    <scope>NUCLEOTIDE SEQUENCE [LARGE SCALE GENOMIC DNA]</scope>
    <source>
        <strain evidence="2">CG10_big_fil_rev_8_21_14_0_10_32_10</strain>
    </source>
</reference>
<comment type="caution">
    <text evidence="2">The sequence shown here is derived from an EMBL/GenBank/DDBJ whole genome shotgun (WGS) entry which is preliminary data.</text>
</comment>
<dbReference type="InterPro" id="IPR007813">
    <property type="entry name" value="PilN"/>
</dbReference>
<evidence type="ECO:0000313" key="3">
    <source>
        <dbReference type="Proteomes" id="UP000230214"/>
    </source>
</evidence>
<keyword evidence="1" id="KW-1133">Transmembrane helix</keyword>
<proteinExistence type="predicted"/>